<gene>
    <name evidence="2" type="ORF">CCHL1392_LOCUS746</name>
</gene>
<dbReference type="EMBL" id="HBHD01001365">
    <property type="protein sequence ID" value="CAD9652071.1"/>
    <property type="molecule type" value="Transcribed_RNA"/>
</dbReference>
<sequence>MESVLGSALSYVGWFLPGTKTTVTAPPLASQADQVAAAGHAKTLREPLAVAAATHAAALEGPLCNAAAAAAARTAEGMQKSAIILACSIGFVGVSILMASKR</sequence>
<protein>
    <submittedName>
        <fullName evidence="2">Uncharacterized protein</fullName>
    </submittedName>
</protein>
<keyword evidence="1" id="KW-1133">Transmembrane helix</keyword>
<evidence type="ECO:0000313" key="2">
    <source>
        <dbReference type="EMBL" id="CAD9652071.1"/>
    </source>
</evidence>
<organism evidence="2">
    <name type="scientific">Chlamydomonas chlamydogama</name>
    <dbReference type="NCBI Taxonomy" id="225041"/>
    <lineage>
        <taxon>Eukaryota</taxon>
        <taxon>Viridiplantae</taxon>
        <taxon>Chlorophyta</taxon>
        <taxon>core chlorophytes</taxon>
        <taxon>Chlorophyceae</taxon>
        <taxon>CS clade</taxon>
        <taxon>Chlamydomonadales</taxon>
        <taxon>Chlamydomonadaceae</taxon>
        <taxon>Chlamydomonas</taxon>
    </lineage>
</organism>
<accession>A0A7S2VVK2</accession>
<proteinExistence type="predicted"/>
<name>A0A7S2VVK2_9CHLO</name>
<keyword evidence="1" id="KW-0472">Membrane</keyword>
<feature type="transmembrane region" description="Helical" evidence="1">
    <location>
        <begin position="82"/>
        <end position="100"/>
    </location>
</feature>
<keyword evidence="1" id="KW-0812">Transmembrane</keyword>
<dbReference type="AlphaFoldDB" id="A0A7S2VVK2"/>
<reference evidence="2" key="1">
    <citation type="submission" date="2021-01" db="EMBL/GenBank/DDBJ databases">
        <authorList>
            <person name="Corre E."/>
            <person name="Pelletier E."/>
            <person name="Niang G."/>
            <person name="Scheremetjew M."/>
            <person name="Finn R."/>
            <person name="Kale V."/>
            <person name="Holt S."/>
            <person name="Cochrane G."/>
            <person name="Meng A."/>
            <person name="Brown T."/>
            <person name="Cohen L."/>
        </authorList>
    </citation>
    <scope>NUCLEOTIDE SEQUENCE</scope>
    <source>
        <strain evidence="2">SAG 11-48b</strain>
    </source>
</reference>
<evidence type="ECO:0000256" key="1">
    <source>
        <dbReference type="SAM" id="Phobius"/>
    </source>
</evidence>